<evidence type="ECO:0000256" key="4">
    <source>
        <dbReference type="ARBA" id="ARBA00023128"/>
    </source>
</evidence>
<feature type="domain" description="Tim44-like" evidence="9">
    <location>
        <begin position="172"/>
        <end position="326"/>
    </location>
</feature>
<dbReference type="EMBL" id="HG996471">
    <property type="protein sequence ID" value="CAG1847335.1"/>
    <property type="molecule type" value="Genomic_DNA"/>
</dbReference>
<dbReference type="Pfam" id="PF04280">
    <property type="entry name" value="Tim44"/>
    <property type="match status" value="1"/>
</dbReference>
<evidence type="ECO:0000313" key="10">
    <source>
        <dbReference type="EMBL" id="CAG1847335.1"/>
    </source>
</evidence>
<dbReference type="InterPro" id="IPR032710">
    <property type="entry name" value="NTF2-like_dom_sf"/>
</dbReference>
<dbReference type="PANTHER" id="PTHR28554:SF1">
    <property type="entry name" value="LARGE RIBOSOMAL SUBUNIT PROTEIN ML45"/>
    <property type="match status" value="1"/>
</dbReference>
<keyword evidence="2" id="KW-0809">Transit peptide</keyword>
<evidence type="ECO:0000256" key="8">
    <source>
        <dbReference type="ARBA" id="ARBA00043031"/>
    </source>
</evidence>
<comment type="subcellular location">
    <subcellularLocation>
        <location evidence="1">Mitochondrion</location>
    </subcellularLocation>
</comment>
<keyword evidence="5" id="KW-0687">Ribonucleoprotein</keyword>
<evidence type="ECO:0000256" key="3">
    <source>
        <dbReference type="ARBA" id="ARBA00022980"/>
    </source>
</evidence>
<dbReference type="Gene3D" id="3.10.450.240">
    <property type="match status" value="1"/>
</dbReference>
<organism evidence="10">
    <name type="scientific">Musa acuminata subsp. malaccensis</name>
    <name type="common">Wild banana</name>
    <name type="synonym">Musa malaccensis</name>
    <dbReference type="NCBI Taxonomy" id="214687"/>
    <lineage>
        <taxon>Eukaryota</taxon>
        <taxon>Viridiplantae</taxon>
        <taxon>Streptophyta</taxon>
        <taxon>Embryophyta</taxon>
        <taxon>Tracheophyta</taxon>
        <taxon>Spermatophyta</taxon>
        <taxon>Magnoliopsida</taxon>
        <taxon>Liliopsida</taxon>
        <taxon>Zingiberales</taxon>
        <taxon>Musaceae</taxon>
        <taxon>Musa</taxon>
    </lineage>
</organism>
<name>A0A8D7AH77_MUSAM</name>
<sequence length="327" mass="37601">MALSRFYAIRRFQRSFQTPHLPSEYSISFGSFHKTDAIYSHFPCNLFTPRSSSHFLSSGLEGFVLRRSIVSCSCTISSILRPDASRDGSGFTSRSSTKVAEFTICFSGSRSMSSVKAPAGARQVVALKVTMLSPGFVYEPYKPREPISFWRRWFTRSGWRRTKEDLIMEMKSAYAINRLRKVAGYSKKLFYQHTLRLYKEINTLLAKGDTSSLRKVVTEKMYSTLKNELKRRESMWSSVHWELVEPVVSVRTLRARMIALDKNDLDKAFIQMTLEITAKQRFEAYNAKGAVVSGDKTKEVLVRDIWVFERSLFHPGADWRLCARLSV</sequence>
<evidence type="ECO:0000256" key="1">
    <source>
        <dbReference type="ARBA" id="ARBA00004173"/>
    </source>
</evidence>
<dbReference type="SUPFAM" id="SSF54427">
    <property type="entry name" value="NTF2-like"/>
    <property type="match status" value="1"/>
</dbReference>
<dbReference type="InterPro" id="IPR051975">
    <property type="entry name" value="mtLSU_mL45"/>
</dbReference>
<comment type="similarity">
    <text evidence="6">Belongs to the mitochondrion-specific ribosomal protein mL45 family.</text>
</comment>
<protein>
    <recommendedName>
        <fullName evidence="7">Large ribosomal subunit protein mL45</fullName>
    </recommendedName>
    <alternativeName>
        <fullName evidence="8">39S ribosomal protein L45, mitochondrial</fullName>
    </alternativeName>
</protein>
<accession>A0A8D7AH77</accession>
<dbReference type="PANTHER" id="PTHR28554">
    <property type="entry name" value="39S RIBOSOMAL PROTEIN L45, MITOCHONDRIAL"/>
    <property type="match status" value="1"/>
</dbReference>
<proteinExistence type="inferred from homology"/>
<dbReference type="InterPro" id="IPR007379">
    <property type="entry name" value="Tim44-like_dom"/>
</dbReference>
<dbReference type="GO" id="GO:0005739">
    <property type="term" value="C:mitochondrion"/>
    <property type="evidence" value="ECO:0007669"/>
    <property type="project" value="UniProtKB-SubCell"/>
</dbReference>
<keyword evidence="3" id="KW-0689">Ribosomal protein</keyword>
<evidence type="ECO:0000256" key="7">
    <source>
        <dbReference type="ARBA" id="ARBA00039448"/>
    </source>
</evidence>
<gene>
    <name evidence="10" type="ORF">GSMUA_171300.1</name>
</gene>
<reference evidence="10" key="1">
    <citation type="submission" date="2021-03" db="EMBL/GenBank/DDBJ databases">
        <authorList>
            <consortium name="Genoscope - CEA"/>
            <person name="William W."/>
        </authorList>
    </citation>
    <scope>NUCLEOTIDE SEQUENCE</scope>
    <source>
        <strain evidence="10">Doubled-haploid Pahang</strain>
    </source>
</reference>
<evidence type="ECO:0000256" key="6">
    <source>
        <dbReference type="ARBA" id="ARBA00038073"/>
    </source>
</evidence>
<keyword evidence="4" id="KW-0496">Mitochondrion</keyword>
<dbReference type="GO" id="GO:1990904">
    <property type="term" value="C:ribonucleoprotein complex"/>
    <property type="evidence" value="ECO:0007669"/>
    <property type="project" value="UniProtKB-KW"/>
</dbReference>
<evidence type="ECO:0000259" key="9">
    <source>
        <dbReference type="SMART" id="SM00978"/>
    </source>
</evidence>
<dbReference type="GO" id="GO:0005840">
    <property type="term" value="C:ribosome"/>
    <property type="evidence" value="ECO:0007669"/>
    <property type="project" value="UniProtKB-KW"/>
</dbReference>
<evidence type="ECO:0000256" key="2">
    <source>
        <dbReference type="ARBA" id="ARBA00022946"/>
    </source>
</evidence>
<evidence type="ECO:0000256" key="5">
    <source>
        <dbReference type="ARBA" id="ARBA00023274"/>
    </source>
</evidence>
<dbReference type="SMART" id="SM00978">
    <property type="entry name" value="Tim44"/>
    <property type="match status" value="1"/>
</dbReference>
<dbReference type="AlphaFoldDB" id="A0A8D7AH77"/>